<organism evidence="1 2">
    <name type="scientific">Eumeta variegata</name>
    <name type="common">Bagworm moth</name>
    <name type="synonym">Eumeta japonica</name>
    <dbReference type="NCBI Taxonomy" id="151549"/>
    <lineage>
        <taxon>Eukaryota</taxon>
        <taxon>Metazoa</taxon>
        <taxon>Ecdysozoa</taxon>
        <taxon>Arthropoda</taxon>
        <taxon>Hexapoda</taxon>
        <taxon>Insecta</taxon>
        <taxon>Pterygota</taxon>
        <taxon>Neoptera</taxon>
        <taxon>Endopterygota</taxon>
        <taxon>Lepidoptera</taxon>
        <taxon>Glossata</taxon>
        <taxon>Ditrysia</taxon>
        <taxon>Tineoidea</taxon>
        <taxon>Psychidae</taxon>
        <taxon>Oiketicinae</taxon>
        <taxon>Eumeta</taxon>
    </lineage>
</organism>
<dbReference type="EMBL" id="BGZK01004639">
    <property type="protein sequence ID" value="GBP10083.1"/>
    <property type="molecule type" value="Genomic_DNA"/>
</dbReference>
<accession>A0A4C1T6G3</accession>
<dbReference type="AlphaFoldDB" id="A0A4C1T6G3"/>
<dbReference type="Proteomes" id="UP000299102">
    <property type="component" value="Unassembled WGS sequence"/>
</dbReference>
<name>A0A4C1T6G3_EUMVA</name>
<gene>
    <name evidence="1" type="ORF">EVAR_71503_1</name>
</gene>
<protein>
    <submittedName>
        <fullName evidence="1">Uncharacterized protein</fullName>
    </submittedName>
</protein>
<sequence>MSAYLSSTEVFRTRKMIFAALKNFRLSFLHNTNFSYRNTLATVGRGFPLNYPRPQALHYLFKPLLRLEEQSYKTAIGLSEDLAANYQNRGFLGLYIPKAEGQGLRSQQDITCPIQA</sequence>
<reference evidence="1 2" key="1">
    <citation type="journal article" date="2019" name="Commun. Biol.">
        <title>The bagworm genome reveals a unique fibroin gene that provides high tensile strength.</title>
        <authorList>
            <person name="Kono N."/>
            <person name="Nakamura H."/>
            <person name="Ohtoshi R."/>
            <person name="Tomita M."/>
            <person name="Numata K."/>
            <person name="Arakawa K."/>
        </authorList>
    </citation>
    <scope>NUCLEOTIDE SEQUENCE [LARGE SCALE GENOMIC DNA]</scope>
</reference>
<comment type="caution">
    <text evidence="1">The sequence shown here is derived from an EMBL/GenBank/DDBJ whole genome shotgun (WGS) entry which is preliminary data.</text>
</comment>
<proteinExistence type="predicted"/>
<keyword evidence="2" id="KW-1185">Reference proteome</keyword>
<evidence type="ECO:0000313" key="1">
    <source>
        <dbReference type="EMBL" id="GBP10083.1"/>
    </source>
</evidence>
<evidence type="ECO:0000313" key="2">
    <source>
        <dbReference type="Proteomes" id="UP000299102"/>
    </source>
</evidence>